<dbReference type="Pfam" id="PF00789">
    <property type="entry name" value="UBX"/>
    <property type="match status" value="1"/>
</dbReference>
<accession>A0A1E5RRX3</accession>
<sequence length="325" mass="36484">MAGFKSFSDLLREKGEDDEDRNTFAGGETSGLEIQDPKKQREQMLKQLRERSENAQDENTKSILQKLLEKAQQAGSMDDMDESDEDFSEDHFVGHGQRLGVSSDPSVQSTTEKPSGSSGSILQRKSGKVSREITFWADGFTLGHDPTGKLYRYDDETNSHYLKELDQGRAPLDLLDVEIGQRVDVTVKKNTDQKYVKPKTVGGFEGQGTRLGSDVVSPVPDVVEEPKVEKPVDEDELARRKETADDETKLQIRYANGSKEVYICSVKTSIRDLYNYVKQGGKFNTPCDKAFTINHVFPLKPLIDLDKTLEDEGLKNSAVVQRWVL</sequence>
<feature type="compositionally biased region" description="Basic and acidic residues" evidence="1">
    <location>
        <begin position="35"/>
        <end position="60"/>
    </location>
</feature>
<dbReference type="Proteomes" id="UP000095605">
    <property type="component" value="Unassembled WGS sequence"/>
</dbReference>
<dbReference type="EMBL" id="LPNL01000003">
    <property type="protein sequence ID" value="OEJ89548.1"/>
    <property type="molecule type" value="Genomic_DNA"/>
</dbReference>
<dbReference type="InterPro" id="IPR012989">
    <property type="entry name" value="SEP_domain"/>
</dbReference>
<feature type="domain" description="SEP" evidence="3">
    <location>
        <begin position="128"/>
        <end position="196"/>
    </location>
</feature>
<dbReference type="Gene3D" id="3.30.420.210">
    <property type="entry name" value="SEP domain"/>
    <property type="match status" value="1"/>
</dbReference>
<evidence type="ECO:0000313" key="5">
    <source>
        <dbReference type="Proteomes" id="UP000095605"/>
    </source>
</evidence>
<keyword evidence="5" id="KW-1185">Reference proteome</keyword>
<dbReference type="GO" id="GO:0007030">
    <property type="term" value="P:Golgi organization"/>
    <property type="evidence" value="ECO:0007669"/>
    <property type="project" value="TreeGrafter"/>
</dbReference>
<organism evidence="4 5">
    <name type="scientific">Hanseniaspora opuntiae</name>
    <dbReference type="NCBI Taxonomy" id="211096"/>
    <lineage>
        <taxon>Eukaryota</taxon>
        <taxon>Fungi</taxon>
        <taxon>Dikarya</taxon>
        <taxon>Ascomycota</taxon>
        <taxon>Saccharomycotina</taxon>
        <taxon>Saccharomycetes</taxon>
        <taxon>Saccharomycodales</taxon>
        <taxon>Saccharomycodaceae</taxon>
        <taxon>Hanseniaspora</taxon>
    </lineage>
</organism>
<dbReference type="PANTHER" id="PTHR23333">
    <property type="entry name" value="UBX DOMAIN CONTAINING PROTEIN"/>
    <property type="match status" value="1"/>
</dbReference>
<dbReference type="PANTHER" id="PTHR23333:SF20">
    <property type="entry name" value="NSFL1 COFACTOR P47"/>
    <property type="match status" value="1"/>
</dbReference>
<dbReference type="OrthoDB" id="25887at2759"/>
<dbReference type="Pfam" id="PF08059">
    <property type="entry name" value="SEP"/>
    <property type="match status" value="1"/>
</dbReference>
<gene>
    <name evidence="4" type="ORF">AWRI3578_g1379</name>
</gene>
<dbReference type="Gene3D" id="3.10.20.90">
    <property type="entry name" value="Phosphatidylinositol 3-kinase Catalytic Subunit, Chain A, domain 1"/>
    <property type="match status" value="1"/>
</dbReference>
<dbReference type="GO" id="GO:0043161">
    <property type="term" value="P:proteasome-mediated ubiquitin-dependent protein catabolic process"/>
    <property type="evidence" value="ECO:0007669"/>
    <property type="project" value="TreeGrafter"/>
</dbReference>
<dbReference type="GO" id="GO:0031468">
    <property type="term" value="P:nuclear membrane reassembly"/>
    <property type="evidence" value="ECO:0007669"/>
    <property type="project" value="TreeGrafter"/>
</dbReference>
<proteinExistence type="predicted"/>
<dbReference type="GO" id="GO:0061025">
    <property type="term" value="P:membrane fusion"/>
    <property type="evidence" value="ECO:0007669"/>
    <property type="project" value="TreeGrafter"/>
</dbReference>
<evidence type="ECO:0000259" key="2">
    <source>
        <dbReference type="PROSITE" id="PS50033"/>
    </source>
</evidence>
<feature type="region of interest" description="Disordered" evidence="1">
    <location>
        <begin position="1"/>
        <end position="128"/>
    </location>
</feature>
<evidence type="ECO:0000313" key="4">
    <source>
        <dbReference type="EMBL" id="OEJ89548.1"/>
    </source>
</evidence>
<dbReference type="SUPFAM" id="SSF54236">
    <property type="entry name" value="Ubiquitin-like"/>
    <property type="match status" value="1"/>
</dbReference>
<name>A0A1E5RRX3_9ASCO</name>
<dbReference type="InterPro" id="IPR036241">
    <property type="entry name" value="NSFL1C_SEP_dom_sf"/>
</dbReference>
<dbReference type="GO" id="GO:0005829">
    <property type="term" value="C:cytosol"/>
    <property type="evidence" value="ECO:0007669"/>
    <property type="project" value="TreeGrafter"/>
</dbReference>
<feature type="domain" description="UBX" evidence="2">
    <location>
        <begin position="243"/>
        <end position="322"/>
    </location>
</feature>
<dbReference type="SUPFAM" id="SSF102848">
    <property type="entry name" value="NSFL1 (p97 ATPase) cofactor p47, SEP domain"/>
    <property type="match status" value="1"/>
</dbReference>
<comment type="caution">
    <text evidence="4">The sequence shown here is derived from an EMBL/GenBank/DDBJ whole genome shotgun (WGS) entry which is preliminary data.</text>
</comment>
<dbReference type="InterPro" id="IPR001012">
    <property type="entry name" value="UBX_dom"/>
</dbReference>
<dbReference type="PROSITE" id="PS51399">
    <property type="entry name" value="SEP"/>
    <property type="match status" value="1"/>
</dbReference>
<evidence type="ECO:0000256" key="1">
    <source>
        <dbReference type="SAM" id="MobiDB-lite"/>
    </source>
</evidence>
<feature type="compositionally biased region" description="Polar residues" evidence="1">
    <location>
        <begin position="103"/>
        <end position="123"/>
    </location>
</feature>
<dbReference type="InterPro" id="IPR029071">
    <property type="entry name" value="Ubiquitin-like_domsf"/>
</dbReference>
<reference evidence="5" key="1">
    <citation type="journal article" date="2016" name="Genome Announc.">
        <title>Genome sequences of three species of Hanseniaspora isolated from spontaneous wine fermentations.</title>
        <authorList>
            <person name="Sternes P.R."/>
            <person name="Lee D."/>
            <person name="Kutyna D.R."/>
            <person name="Borneman A.R."/>
        </authorList>
    </citation>
    <scope>NUCLEOTIDE SEQUENCE [LARGE SCALE GENOMIC DNA]</scope>
    <source>
        <strain evidence="5">AWRI3578</strain>
    </source>
</reference>
<dbReference type="PROSITE" id="PS50033">
    <property type="entry name" value="UBX"/>
    <property type="match status" value="1"/>
</dbReference>
<dbReference type="FunFam" id="3.30.420.210:FF:000002">
    <property type="entry name" value="UBX domain-containing protein 1"/>
    <property type="match status" value="1"/>
</dbReference>
<dbReference type="GO" id="GO:0005634">
    <property type="term" value="C:nucleus"/>
    <property type="evidence" value="ECO:0007669"/>
    <property type="project" value="TreeGrafter"/>
</dbReference>
<feature type="compositionally biased region" description="Acidic residues" evidence="1">
    <location>
        <begin position="78"/>
        <end position="88"/>
    </location>
</feature>
<evidence type="ECO:0000259" key="3">
    <source>
        <dbReference type="PROSITE" id="PS51399"/>
    </source>
</evidence>
<dbReference type="GO" id="GO:0000045">
    <property type="term" value="P:autophagosome assembly"/>
    <property type="evidence" value="ECO:0007669"/>
    <property type="project" value="TreeGrafter"/>
</dbReference>
<dbReference type="SMART" id="SM00553">
    <property type="entry name" value="SEP"/>
    <property type="match status" value="1"/>
</dbReference>
<dbReference type="GO" id="GO:0043130">
    <property type="term" value="F:ubiquitin binding"/>
    <property type="evidence" value="ECO:0007669"/>
    <property type="project" value="TreeGrafter"/>
</dbReference>
<dbReference type="AlphaFoldDB" id="A0A1E5RRX3"/>
<dbReference type="SMART" id="SM00166">
    <property type="entry name" value="UBX"/>
    <property type="match status" value="1"/>
</dbReference>
<protein>
    <submittedName>
        <fullName evidence="4">UBX domain-containing protein 1</fullName>
    </submittedName>
</protein>